<dbReference type="STRING" id="121224.E0VGM9"/>
<evidence type="ECO:0000259" key="4">
    <source>
        <dbReference type="PROSITE" id="PS01180"/>
    </source>
</evidence>
<name>E0VGM9_PEDHC</name>
<feature type="domain" description="CUB" evidence="4">
    <location>
        <begin position="17"/>
        <end position="143"/>
    </location>
</feature>
<dbReference type="EMBL" id="DS235150">
    <property type="protein sequence ID" value="EEB12535.1"/>
    <property type="molecule type" value="Genomic_DNA"/>
</dbReference>
<dbReference type="HOGENOM" id="CLU_020044_0_0_1"/>
<evidence type="ECO:0000313" key="5">
    <source>
        <dbReference type="EMBL" id="EEB12535.1"/>
    </source>
</evidence>
<keyword evidence="3" id="KW-0812">Transmembrane</keyword>
<dbReference type="RefSeq" id="XP_002425273.1">
    <property type="nucleotide sequence ID" value="XM_002425228.1"/>
</dbReference>
<feature type="domain" description="CUB" evidence="4">
    <location>
        <begin position="159"/>
        <end position="277"/>
    </location>
</feature>
<evidence type="ECO:0000256" key="1">
    <source>
        <dbReference type="ARBA" id="ARBA00023157"/>
    </source>
</evidence>
<dbReference type="Proteomes" id="UP000009046">
    <property type="component" value="Unassembled WGS sequence"/>
</dbReference>
<dbReference type="GeneID" id="8240058"/>
<organism>
    <name type="scientific">Pediculus humanus subsp. corporis</name>
    <name type="common">Body louse</name>
    <dbReference type="NCBI Taxonomy" id="121224"/>
    <lineage>
        <taxon>Eukaryota</taxon>
        <taxon>Metazoa</taxon>
        <taxon>Ecdysozoa</taxon>
        <taxon>Arthropoda</taxon>
        <taxon>Hexapoda</taxon>
        <taxon>Insecta</taxon>
        <taxon>Pterygota</taxon>
        <taxon>Neoptera</taxon>
        <taxon>Paraneoptera</taxon>
        <taxon>Psocodea</taxon>
        <taxon>Troctomorpha</taxon>
        <taxon>Phthiraptera</taxon>
        <taxon>Anoplura</taxon>
        <taxon>Pediculidae</taxon>
        <taxon>Pediculus</taxon>
    </lineage>
</organism>
<reference evidence="6" key="3">
    <citation type="submission" date="2021-02" db="UniProtKB">
        <authorList>
            <consortium name="EnsemblMetazoa"/>
        </authorList>
    </citation>
    <scope>IDENTIFICATION</scope>
    <source>
        <strain evidence="6">USDA</strain>
    </source>
</reference>
<proteinExistence type="predicted"/>
<dbReference type="FunFam" id="2.60.120.290:FF:000058">
    <property type="entry name" value="CUB domaincontaining protein"/>
    <property type="match status" value="1"/>
</dbReference>
<dbReference type="EMBL" id="AAZO01002200">
    <property type="status" value="NOT_ANNOTATED_CDS"/>
    <property type="molecule type" value="Genomic_DNA"/>
</dbReference>
<dbReference type="CDD" id="cd00041">
    <property type="entry name" value="CUB"/>
    <property type="match status" value="2"/>
</dbReference>
<protein>
    <recommendedName>
        <fullName evidence="4">CUB domain-containing protein</fullName>
    </recommendedName>
</protein>
<keyword evidence="3" id="KW-0472">Membrane</keyword>
<dbReference type="CTD" id="8240058"/>
<dbReference type="OMA" id="YPPRTRC"/>
<dbReference type="VEuPathDB" id="VectorBase:PHUM189510"/>
<evidence type="ECO:0000313" key="6">
    <source>
        <dbReference type="EnsemblMetazoa" id="PHUM189510-PA"/>
    </source>
</evidence>
<dbReference type="Gene3D" id="2.60.120.290">
    <property type="entry name" value="Spermadhesin, CUB domain"/>
    <property type="match status" value="2"/>
</dbReference>
<dbReference type="EnsemblMetazoa" id="PHUM189510-RA">
    <property type="protein sequence ID" value="PHUM189510-PA"/>
    <property type="gene ID" value="PHUM189510"/>
</dbReference>
<dbReference type="InterPro" id="IPR053207">
    <property type="entry name" value="Non-NMDA_GluR_Accessory"/>
</dbReference>
<dbReference type="AlphaFoldDB" id="E0VGM9"/>
<dbReference type="PANTHER" id="PTHR47537">
    <property type="entry name" value="CUBILIN"/>
    <property type="match status" value="1"/>
</dbReference>
<dbReference type="PANTHER" id="PTHR47537:SF2">
    <property type="entry name" value="CUBILIN"/>
    <property type="match status" value="1"/>
</dbReference>
<dbReference type="PROSITE" id="PS01180">
    <property type="entry name" value="CUB"/>
    <property type="match status" value="2"/>
</dbReference>
<reference evidence="5" key="2">
    <citation type="submission" date="2007-04" db="EMBL/GenBank/DDBJ databases">
        <title>The genome of the human body louse.</title>
        <authorList>
            <consortium name="The Human Body Louse Genome Consortium"/>
            <person name="Kirkness E."/>
            <person name="Walenz B."/>
            <person name="Hass B."/>
            <person name="Bruggner R."/>
            <person name="Strausberg R."/>
        </authorList>
    </citation>
    <scope>NUCLEOTIDE SEQUENCE</scope>
    <source>
        <strain evidence="5">USDA</strain>
    </source>
</reference>
<dbReference type="InParanoid" id="E0VGM9"/>
<dbReference type="InterPro" id="IPR035914">
    <property type="entry name" value="Sperma_CUB_dom_sf"/>
</dbReference>
<dbReference type="SMART" id="SM00042">
    <property type="entry name" value="CUB"/>
    <property type="match status" value="2"/>
</dbReference>
<keyword evidence="7" id="KW-1185">Reference proteome</keyword>
<feature type="transmembrane region" description="Helical" evidence="3">
    <location>
        <begin position="307"/>
        <end position="327"/>
    </location>
</feature>
<accession>E0VGM9</accession>
<sequence length="328" mass="37461">MGRGLEGGGGGGGVSGCDKLFSSDTSKSGIFTSPQYPNSYPPRTRCRYDFQGRGRERIQVKFLDFNLPQTTATATGEHKDCESLDSINAYVHTEGRLEKIDSFCGNSVPKSLMSNGPRLTLEFRGIYSSRKIITGFKAFYTFTEKFGMTRGHQLTEYPCAFVFNSNESRNGTFSSPNFPGFYPRDTECHFFFQGSQKEKVNLHFSYFDVEGVLPCEAISASDYIEFSNYMARDRKHSRYCGQLKPFFVESEREFFRVTFRSNDRLDGTGFQAFYQFIGEIEAFTPNPILRSCCSCLCYYNNNRTVQFTWLILFIIFASRTSCFFHIVC</sequence>
<dbReference type="InterPro" id="IPR000859">
    <property type="entry name" value="CUB_dom"/>
</dbReference>
<keyword evidence="1" id="KW-1015">Disulfide bond</keyword>
<dbReference type="SUPFAM" id="SSF49854">
    <property type="entry name" value="Spermadhesin, CUB domain"/>
    <property type="match status" value="2"/>
</dbReference>
<dbReference type="Pfam" id="PF00431">
    <property type="entry name" value="CUB"/>
    <property type="match status" value="2"/>
</dbReference>
<reference evidence="5" key="1">
    <citation type="submission" date="2007-04" db="EMBL/GenBank/DDBJ databases">
        <title>Annotation of Pediculus humanus corporis strain USDA.</title>
        <authorList>
            <person name="Kirkness E."/>
            <person name="Hannick L."/>
            <person name="Hass B."/>
            <person name="Bruggner R."/>
            <person name="Lawson D."/>
            <person name="Bidwell S."/>
            <person name="Joardar V."/>
            <person name="Caler E."/>
            <person name="Walenz B."/>
            <person name="Inman J."/>
            <person name="Schobel S."/>
            <person name="Galinsky K."/>
            <person name="Amedeo P."/>
            <person name="Strausberg R."/>
        </authorList>
    </citation>
    <scope>NUCLEOTIDE SEQUENCE</scope>
    <source>
        <strain evidence="5">USDA</strain>
    </source>
</reference>
<dbReference type="KEGG" id="phu:Phum_PHUM189510"/>
<comment type="caution">
    <text evidence="2">Lacks conserved residue(s) required for the propagation of feature annotation.</text>
</comment>
<dbReference type="eggNOG" id="ENOG502QW5J">
    <property type="taxonomic scope" value="Eukaryota"/>
</dbReference>
<dbReference type="PROSITE" id="PS51257">
    <property type="entry name" value="PROKAR_LIPOPROTEIN"/>
    <property type="match status" value="1"/>
</dbReference>
<evidence type="ECO:0000256" key="3">
    <source>
        <dbReference type="SAM" id="Phobius"/>
    </source>
</evidence>
<gene>
    <name evidence="6" type="primary">8240058</name>
    <name evidence="5" type="ORF">Phum_PHUM189510</name>
</gene>
<keyword evidence="3" id="KW-1133">Transmembrane helix</keyword>
<dbReference type="GO" id="GO:0005886">
    <property type="term" value="C:plasma membrane"/>
    <property type="evidence" value="ECO:0007669"/>
    <property type="project" value="TreeGrafter"/>
</dbReference>
<evidence type="ECO:0000256" key="2">
    <source>
        <dbReference type="PROSITE-ProRule" id="PRU00059"/>
    </source>
</evidence>
<evidence type="ECO:0000313" key="7">
    <source>
        <dbReference type="Proteomes" id="UP000009046"/>
    </source>
</evidence>
<dbReference type="OrthoDB" id="6369184at2759"/>